<evidence type="ECO:0000313" key="7">
    <source>
        <dbReference type="EnsemblMetazoa" id="AEPI011482-PA"/>
    </source>
</evidence>
<feature type="compositionally biased region" description="Low complexity" evidence="2">
    <location>
        <begin position="488"/>
        <end position="498"/>
    </location>
</feature>
<evidence type="ECO:0008006" key="9">
    <source>
        <dbReference type="Google" id="ProtNLM"/>
    </source>
</evidence>
<evidence type="ECO:0000256" key="1">
    <source>
        <dbReference type="SAM" id="Coils"/>
    </source>
</evidence>
<evidence type="ECO:0000313" key="8">
    <source>
        <dbReference type="Proteomes" id="UP000075885"/>
    </source>
</evidence>
<dbReference type="InterPro" id="IPR048365">
    <property type="entry name" value="TNP-like_RNaseH_N"/>
</dbReference>
<evidence type="ECO:0000259" key="6">
    <source>
        <dbReference type="Pfam" id="PF21789"/>
    </source>
</evidence>
<organism evidence="7 8">
    <name type="scientific">Anopheles epiroticus</name>
    <dbReference type="NCBI Taxonomy" id="199890"/>
    <lineage>
        <taxon>Eukaryota</taxon>
        <taxon>Metazoa</taxon>
        <taxon>Ecdysozoa</taxon>
        <taxon>Arthropoda</taxon>
        <taxon>Hexapoda</taxon>
        <taxon>Insecta</taxon>
        <taxon>Pterygota</taxon>
        <taxon>Neoptera</taxon>
        <taxon>Endopterygota</taxon>
        <taxon>Diptera</taxon>
        <taxon>Nematocera</taxon>
        <taxon>Culicoidea</taxon>
        <taxon>Culicidae</taxon>
        <taxon>Anophelinae</taxon>
        <taxon>Anopheles</taxon>
    </lineage>
</organism>
<feature type="domain" description="Transposable element P transposase-like GTP-binding insertion" evidence="5">
    <location>
        <begin position="254"/>
        <end position="368"/>
    </location>
</feature>
<keyword evidence="8" id="KW-1185">Reference proteome</keyword>
<feature type="domain" description="Transposable element P transposase-like RNase H C-terminal" evidence="6">
    <location>
        <begin position="431"/>
        <end position="457"/>
    </location>
</feature>
<feature type="domain" description="Transposable element P transposase-like C-terminal" evidence="3">
    <location>
        <begin position="477"/>
        <end position="535"/>
    </location>
</feature>
<dbReference type="InterPro" id="IPR048366">
    <property type="entry name" value="TNP-like_GBD"/>
</dbReference>
<proteinExistence type="predicted"/>
<reference evidence="7" key="2">
    <citation type="submission" date="2020-05" db="UniProtKB">
        <authorList>
            <consortium name="EnsemblMetazoa"/>
        </authorList>
    </citation>
    <scope>IDENTIFICATION</scope>
    <source>
        <strain evidence="7">Epiroticus2</strain>
    </source>
</reference>
<dbReference type="PANTHER" id="PTHR46927">
    <property type="entry name" value="AGAP005574-PA"/>
    <property type="match status" value="1"/>
</dbReference>
<dbReference type="Pfam" id="PF21788">
    <property type="entry name" value="TNP-like_GBD"/>
    <property type="match status" value="1"/>
</dbReference>
<feature type="region of interest" description="Disordered" evidence="2">
    <location>
        <begin position="479"/>
        <end position="504"/>
    </location>
</feature>
<dbReference type="Pfam" id="PF21789">
    <property type="entry name" value="TNP-like_RNaseH_C"/>
    <property type="match status" value="1"/>
</dbReference>
<feature type="domain" description="Transposable element P transposase-like RNase H" evidence="4">
    <location>
        <begin position="112"/>
        <end position="228"/>
    </location>
</feature>
<dbReference type="PANTHER" id="PTHR46927:SF3">
    <property type="entry name" value="THAP-TYPE DOMAIN-CONTAINING PROTEIN"/>
    <property type="match status" value="1"/>
</dbReference>
<dbReference type="Pfam" id="PF21787">
    <property type="entry name" value="TNP-like_RNaseH_N"/>
    <property type="match status" value="1"/>
</dbReference>
<name>A0A182PWZ5_9DIPT</name>
<dbReference type="EnsemblMetazoa" id="AEPI011482-RA">
    <property type="protein sequence ID" value="AEPI011482-PA"/>
    <property type="gene ID" value="AEPI011482"/>
</dbReference>
<accession>A0A182PWZ5</accession>
<dbReference type="InterPro" id="IPR052224">
    <property type="entry name" value="THAP_domain_protein"/>
</dbReference>
<dbReference type="AlphaFoldDB" id="A0A182PWZ5"/>
<dbReference type="VEuPathDB" id="VectorBase:AEPI011482"/>
<feature type="coiled-coil region" evidence="1">
    <location>
        <begin position="77"/>
        <end position="104"/>
    </location>
</feature>
<dbReference type="Pfam" id="PF12596">
    <property type="entry name" value="Tnp_P_element_C"/>
    <property type="match status" value="1"/>
</dbReference>
<dbReference type="STRING" id="199890.A0A182PWZ5"/>
<evidence type="ECO:0000259" key="4">
    <source>
        <dbReference type="Pfam" id="PF21787"/>
    </source>
</evidence>
<dbReference type="InterPro" id="IPR022242">
    <property type="entry name" value="TNP-like_C"/>
</dbReference>
<sequence length="553" mass="64016">MFKKLKLNAIPSVIKSQITELKQTVEIRNQTETVSCNVTILQNDDVVQSQIDVHQSQSTTIEKTSDDNITNAKCLSCHQYNIQIEKLTQELSKAHEKSRQILERYARKLNLKEGILEDVLDLLKHITADLQQCDRECVLSFNEMKVNRILEYDPASDEILGPHNNLQVVMARGLFKNWKQPVFIGFDQQMTKNIILEIIKRLHETNINVVAIVSDNCQANVGCWKDLGTHNYDHPFFKHPINDCNIYVFPDAPHLLKLIRNWLLDKGFEYHNKIIKADKLFDLVANRNAVELTPIHKLSQHHLVMTPQERQNVRKAAEILSRTTAIALRRYYPEDRDAEELASFIEKVDLWFSVSNSYSPYAKLHFKKSFNANENQMDALNNMFELMSNINALGKTSMQVFQKSVLMHITSLRLLYDDMKQKHNISYISTYKLNQDVLENFFSQLRQIGGVHDHPSPLNYMYRIRMMILAMQEINNISQASDRDSEDSNAISSDSNNNLTQSEQESDGLQYVLGYIAYKYNSKFPELNLGTQTFQIRGDHSYIQPPTFVQHLS</sequence>
<keyword evidence="1" id="KW-0175">Coiled coil</keyword>
<protein>
    <recommendedName>
        <fullName evidence="9">THAP-type domain-containing protein</fullName>
    </recommendedName>
</protein>
<evidence type="ECO:0000259" key="3">
    <source>
        <dbReference type="Pfam" id="PF12596"/>
    </source>
</evidence>
<dbReference type="InterPro" id="IPR048367">
    <property type="entry name" value="TNP-like_RNaseH_C"/>
</dbReference>
<dbReference type="Proteomes" id="UP000075885">
    <property type="component" value="Unassembled WGS sequence"/>
</dbReference>
<evidence type="ECO:0000259" key="5">
    <source>
        <dbReference type="Pfam" id="PF21788"/>
    </source>
</evidence>
<evidence type="ECO:0000256" key="2">
    <source>
        <dbReference type="SAM" id="MobiDB-lite"/>
    </source>
</evidence>
<reference evidence="8" key="1">
    <citation type="submission" date="2013-03" db="EMBL/GenBank/DDBJ databases">
        <title>The Genome Sequence of Anopheles epiroticus epiroticus2.</title>
        <authorList>
            <consortium name="The Broad Institute Genomics Platform"/>
            <person name="Neafsey D.E."/>
            <person name="Howell P."/>
            <person name="Walker B."/>
            <person name="Young S.K."/>
            <person name="Zeng Q."/>
            <person name="Gargeya S."/>
            <person name="Fitzgerald M."/>
            <person name="Haas B."/>
            <person name="Abouelleil A."/>
            <person name="Allen A.W."/>
            <person name="Alvarado L."/>
            <person name="Arachchi H.M."/>
            <person name="Berlin A.M."/>
            <person name="Chapman S.B."/>
            <person name="Gainer-Dewar J."/>
            <person name="Goldberg J."/>
            <person name="Griggs A."/>
            <person name="Gujja S."/>
            <person name="Hansen M."/>
            <person name="Howarth C."/>
            <person name="Imamovic A."/>
            <person name="Ireland A."/>
            <person name="Larimer J."/>
            <person name="McCowan C."/>
            <person name="Murphy C."/>
            <person name="Pearson M."/>
            <person name="Poon T.W."/>
            <person name="Priest M."/>
            <person name="Roberts A."/>
            <person name="Saif S."/>
            <person name="Shea T."/>
            <person name="Sisk P."/>
            <person name="Sykes S."/>
            <person name="Wortman J."/>
            <person name="Nusbaum C."/>
            <person name="Birren B."/>
        </authorList>
    </citation>
    <scope>NUCLEOTIDE SEQUENCE [LARGE SCALE GENOMIC DNA]</scope>
    <source>
        <strain evidence="8">Epiroticus2</strain>
    </source>
</reference>